<dbReference type="InterPro" id="IPR015679">
    <property type="entry name" value="PLipase_D_fam"/>
</dbReference>
<keyword evidence="6" id="KW-0443">Lipid metabolism</keyword>
<protein>
    <recommendedName>
        <fullName evidence="2">phospholipase D</fullName>
        <ecNumber evidence="2">3.1.4.4</ecNumber>
    </recommendedName>
</protein>
<keyword evidence="3" id="KW-0677">Repeat</keyword>
<proteinExistence type="predicted"/>
<reference evidence="8 9" key="1">
    <citation type="journal article" date="2023" name="Plants (Basel)">
        <title>Bridging the Gap: Combining Genomics and Transcriptomics Approaches to Understand Stylosanthes scabra, an Orphan Legume from the Brazilian Caatinga.</title>
        <authorList>
            <person name="Ferreira-Neto J.R.C."/>
            <person name="da Silva M.D."/>
            <person name="Binneck E."/>
            <person name="de Melo N.F."/>
            <person name="da Silva R.H."/>
            <person name="de Melo A.L.T.M."/>
            <person name="Pandolfi V."/>
            <person name="Bustamante F.O."/>
            <person name="Brasileiro-Vidal A.C."/>
            <person name="Benko-Iseppon A.M."/>
        </authorList>
    </citation>
    <scope>NUCLEOTIDE SEQUENCE [LARGE SCALE GENOMIC DNA]</scope>
    <source>
        <tissue evidence="8">Leaves</tissue>
    </source>
</reference>
<dbReference type="SUPFAM" id="SSF56024">
    <property type="entry name" value="Phospholipase D/nuclease"/>
    <property type="match status" value="2"/>
</dbReference>
<dbReference type="InterPro" id="IPR001736">
    <property type="entry name" value="PLipase_D/transphosphatidylase"/>
</dbReference>
<keyword evidence="5" id="KW-0442">Lipid degradation</keyword>
<evidence type="ECO:0000259" key="7">
    <source>
        <dbReference type="PROSITE" id="PS50035"/>
    </source>
</evidence>
<feature type="domain" description="PLD phosphodiesterase" evidence="7">
    <location>
        <begin position="137"/>
        <end position="176"/>
    </location>
</feature>
<keyword evidence="4 8" id="KW-0378">Hydrolase</keyword>
<keyword evidence="9" id="KW-1185">Reference proteome</keyword>
<dbReference type="PANTHER" id="PTHR18896:SF115">
    <property type="entry name" value="PHOSPHOLIPASE D ALPHA 1"/>
    <property type="match status" value="1"/>
</dbReference>
<evidence type="ECO:0000313" key="8">
    <source>
        <dbReference type="EMBL" id="MED6199169.1"/>
    </source>
</evidence>
<evidence type="ECO:0000256" key="4">
    <source>
        <dbReference type="ARBA" id="ARBA00022801"/>
    </source>
</evidence>
<organism evidence="8 9">
    <name type="scientific">Stylosanthes scabra</name>
    <dbReference type="NCBI Taxonomy" id="79078"/>
    <lineage>
        <taxon>Eukaryota</taxon>
        <taxon>Viridiplantae</taxon>
        <taxon>Streptophyta</taxon>
        <taxon>Embryophyta</taxon>
        <taxon>Tracheophyta</taxon>
        <taxon>Spermatophyta</taxon>
        <taxon>Magnoliopsida</taxon>
        <taxon>eudicotyledons</taxon>
        <taxon>Gunneridae</taxon>
        <taxon>Pentapetalae</taxon>
        <taxon>rosids</taxon>
        <taxon>fabids</taxon>
        <taxon>Fabales</taxon>
        <taxon>Fabaceae</taxon>
        <taxon>Papilionoideae</taxon>
        <taxon>50 kb inversion clade</taxon>
        <taxon>dalbergioids sensu lato</taxon>
        <taxon>Dalbergieae</taxon>
        <taxon>Pterocarpus clade</taxon>
        <taxon>Stylosanthes</taxon>
    </lineage>
</organism>
<dbReference type="SMART" id="SM00155">
    <property type="entry name" value="PLDc"/>
    <property type="match status" value="1"/>
</dbReference>
<evidence type="ECO:0000256" key="5">
    <source>
        <dbReference type="ARBA" id="ARBA00022963"/>
    </source>
</evidence>
<dbReference type="EMBL" id="JASCZI010212337">
    <property type="protein sequence ID" value="MED6199169.1"/>
    <property type="molecule type" value="Genomic_DNA"/>
</dbReference>
<dbReference type="Pfam" id="PF00614">
    <property type="entry name" value="PLDc"/>
    <property type="match status" value="1"/>
</dbReference>
<comment type="caution">
    <text evidence="8">The sequence shown here is derived from an EMBL/GenBank/DDBJ whole genome shotgun (WGS) entry which is preliminary data.</text>
</comment>
<dbReference type="Proteomes" id="UP001341840">
    <property type="component" value="Unassembled WGS sequence"/>
</dbReference>
<gene>
    <name evidence="8" type="primary">PLDa1_2</name>
    <name evidence="8" type="ORF">PIB30_073366</name>
</gene>
<evidence type="ECO:0000313" key="9">
    <source>
        <dbReference type="Proteomes" id="UP001341840"/>
    </source>
</evidence>
<accession>A0ABU6XP33</accession>
<name>A0ABU6XP33_9FABA</name>
<evidence type="ECO:0000256" key="1">
    <source>
        <dbReference type="ARBA" id="ARBA00000798"/>
    </source>
</evidence>
<evidence type="ECO:0000256" key="3">
    <source>
        <dbReference type="ARBA" id="ARBA00022737"/>
    </source>
</evidence>
<dbReference type="EC" id="3.1.4.4" evidence="2"/>
<dbReference type="Gene3D" id="3.30.870.10">
    <property type="entry name" value="Endonuclease Chain A"/>
    <property type="match status" value="2"/>
</dbReference>
<dbReference type="PROSITE" id="PS50035">
    <property type="entry name" value="PLD"/>
    <property type="match status" value="1"/>
</dbReference>
<dbReference type="GO" id="GO:0004630">
    <property type="term" value="F:phospholipase D activity"/>
    <property type="evidence" value="ECO:0007669"/>
    <property type="project" value="UniProtKB-EC"/>
</dbReference>
<evidence type="ECO:0000256" key="2">
    <source>
        <dbReference type="ARBA" id="ARBA00012027"/>
    </source>
</evidence>
<sequence>MQGFSLPRCSCPRQCRPPSVVLDGDEIYKPKRCWEEMYDAINEAKHIIYITGWSLFTQISLVRDLSRPHPRRGEILGELLKRKAEVDGVRVVLLLWNDIIATSLFKNAGLMDTHCKETQKYFKDTKVHCVLCTRDNVFYTHHQKIVVVDAKFSNGENSDKRRIVSFIGGIDLCGGRYNTQFHSLFRTLATDNSKDFHQPSITDSAIEKGGPREPWHDVHCKLEGRIAWDVCSTFVERFKKQVIDQSKLLSEEDFKHFIVAPSQVIGPDEKDAWNVQLFRSVDDSATVGFSESAEDAFKVGLVNEEDKTIDRSIQDAYIQAIRQAKNFIYIENQYFIGSDFDWNVDEKKEHSDAVNLIPKELSLKIVSKIKARKRFVVCVVIPMWLEGVPESGAVQKILYLQRRTIEMMYKDIVQALKEEGLKEDP</sequence>
<comment type="catalytic activity">
    <reaction evidence="1">
        <text>a 1,2-diacyl-sn-glycero-3-phosphocholine + H2O = a 1,2-diacyl-sn-glycero-3-phosphate + choline + H(+)</text>
        <dbReference type="Rhea" id="RHEA:14445"/>
        <dbReference type="ChEBI" id="CHEBI:15354"/>
        <dbReference type="ChEBI" id="CHEBI:15377"/>
        <dbReference type="ChEBI" id="CHEBI:15378"/>
        <dbReference type="ChEBI" id="CHEBI:57643"/>
        <dbReference type="ChEBI" id="CHEBI:58608"/>
        <dbReference type="EC" id="3.1.4.4"/>
    </reaction>
</comment>
<dbReference type="PANTHER" id="PTHR18896">
    <property type="entry name" value="PHOSPHOLIPASE D"/>
    <property type="match status" value="1"/>
</dbReference>
<evidence type="ECO:0000256" key="6">
    <source>
        <dbReference type="ARBA" id="ARBA00023098"/>
    </source>
</evidence>